<evidence type="ECO:0000256" key="5">
    <source>
        <dbReference type="ARBA" id="ARBA00049117"/>
    </source>
</evidence>
<dbReference type="Gene3D" id="3.40.50.300">
    <property type="entry name" value="P-loop containing nucleotide triphosphate hydrolases"/>
    <property type="match status" value="1"/>
</dbReference>
<evidence type="ECO:0000256" key="3">
    <source>
        <dbReference type="ARBA" id="ARBA00023186"/>
    </source>
</evidence>
<comment type="caution">
    <text evidence="7">The sequence shown here is derived from an EMBL/GenBank/DDBJ whole genome shotgun (WGS) entry which is preliminary data.</text>
</comment>
<reference evidence="7" key="2">
    <citation type="journal article" date="2022" name="Sci. Rep.">
        <title>In silico prediction of the enzymes involved in the degradation of the herbicide molinate by Gulosibacter molinativorax ON4T.</title>
        <authorList>
            <person name="Lopes A.R."/>
            <person name="Bunin E."/>
            <person name="Viana A.T."/>
            <person name="Froufe H."/>
            <person name="Munoz-Merida A."/>
            <person name="Pinho D."/>
            <person name="Figueiredo J."/>
            <person name="Barroso C."/>
            <person name="Vaz-Moreira I."/>
            <person name="Bellanger X."/>
            <person name="Egas C."/>
            <person name="Nunes O.C."/>
        </authorList>
    </citation>
    <scope>NUCLEOTIDE SEQUENCE</scope>
    <source>
        <strain evidence="7">ON4</strain>
    </source>
</reference>
<proteinExistence type="inferred from homology"/>
<evidence type="ECO:0000256" key="4">
    <source>
        <dbReference type="ARBA" id="ARBA00034320"/>
    </source>
</evidence>
<dbReference type="Pfam" id="PF02492">
    <property type="entry name" value="cobW"/>
    <property type="match status" value="1"/>
</dbReference>
<evidence type="ECO:0000259" key="6">
    <source>
        <dbReference type="SMART" id="SM00833"/>
    </source>
</evidence>
<comment type="catalytic activity">
    <reaction evidence="5">
        <text>GTP + H2O = GDP + phosphate + H(+)</text>
        <dbReference type="Rhea" id="RHEA:19669"/>
        <dbReference type="ChEBI" id="CHEBI:15377"/>
        <dbReference type="ChEBI" id="CHEBI:15378"/>
        <dbReference type="ChEBI" id="CHEBI:37565"/>
        <dbReference type="ChEBI" id="CHEBI:43474"/>
        <dbReference type="ChEBI" id="CHEBI:58189"/>
    </reaction>
    <physiologicalReaction direction="left-to-right" evidence="5">
        <dbReference type="Rhea" id="RHEA:19670"/>
    </physiologicalReaction>
</comment>
<dbReference type="SUPFAM" id="SSF52540">
    <property type="entry name" value="P-loop containing nucleoside triphosphate hydrolases"/>
    <property type="match status" value="1"/>
</dbReference>
<dbReference type="InterPro" id="IPR051316">
    <property type="entry name" value="Zinc-reg_GTPase_activator"/>
</dbReference>
<feature type="domain" description="CobW C-terminal" evidence="6">
    <location>
        <begin position="228"/>
        <end position="316"/>
    </location>
</feature>
<accession>A0ABT7C9B2</accession>
<dbReference type="InterPro" id="IPR027417">
    <property type="entry name" value="P-loop_NTPase"/>
</dbReference>
<comment type="similarity">
    <text evidence="4">Belongs to the SIMIBI class G3E GTPase family. ZNG1 subfamily.</text>
</comment>
<reference evidence="7" key="1">
    <citation type="submission" date="2018-03" db="EMBL/GenBank/DDBJ databases">
        <authorList>
            <person name="Nunes O.C."/>
            <person name="Lopes A.R."/>
            <person name="Froufe H."/>
            <person name="Munoz-Merida A."/>
            <person name="Barroso C."/>
            <person name="Egas C."/>
        </authorList>
    </citation>
    <scope>NUCLEOTIDE SEQUENCE</scope>
    <source>
        <strain evidence="7">ON4</strain>
    </source>
</reference>
<protein>
    <submittedName>
        <fullName evidence="7">Cobalamin biosynthesis protein CobW</fullName>
    </submittedName>
</protein>
<evidence type="ECO:0000313" key="7">
    <source>
        <dbReference type="EMBL" id="MDJ1371685.1"/>
    </source>
</evidence>
<evidence type="ECO:0000256" key="2">
    <source>
        <dbReference type="ARBA" id="ARBA00022801"/>
    </source>
</evidence>
<dbReference type="SMART" id="SM00833">
    <property type="entry name" value="CobW_C"/>
    <property type="match status" value="1"/>
</dbReference>
<keyword evidence="3" id="KW-0143">Chaperone</keyword>
<dbReference type="InterPro" id="IPR036627">
    <property type="entry name" value="CobW-likC_sf"/>
</dbReference>
<dbReference type="InterPro" id="IPR003495">
    <property type="entry name" value="CobW/HypB/UreG_nucleotide-bd"/>
</dbReference>
<dbReference type="PANTHER" id="PTHR13748">
    <property type="entry name" value="COBW-RELATED"/>
    <property type="match status" value="1"/>
</dbReference>
<dbReference type="Proteomes" id="UP001170379">
    <property type="component" value="Unassembled WGS sequence"/>
</dbReference>
<keyword evidence="2" id="KW-0378">Hydrolase</keyword>
<dbReference type="Pfam" id="PF07683">
    <property type="entry name" value="CobW_C"/>
    <property type="match status" value="1"/>
</dbReference>
<organism evidence="7 8">
    <name type="scientific">Gulosibacter molinativorax</name>
    <dbReference type="NCBI Taxonomy" id="256821"/>
    <lineage>
        <taxon>Bacteria</taxon>
        <taxon>Bacillati</taxon>
        <taxon>Actinomycetota</taxon>
        <taxon>Actinomycetes</taxon>
        <taxon>Micrococcales</taxon>
        <taxon>Microbacteriaceae</taxon>
        <taxon>Gulosibacter</taxon>
    </lineage>
</organism>
<dbReference type="PANTHER" id="PTHR13748:SF62">
    <property type="entry name" value="COBW DOMAIN-CONTAINING PROTEIN"/>
    <property type="match status" value="1"/>
</dbReference>
<keyword evidence="8" id="KW-1185">Reference proteome</keyword>
<evidence type="ECO:0000313" key="8">
    <source>
        <dbReference type="Proteomes" id="UP001170379"/>
    </source>
</evidence>
<gene>
    <name evidence="7" type="ORF">C7K25_09945</name>
</gene>
<name>A0ABT7C9B2_9MICO</name>
<dbReference type="InterPro" id="IPR011629">
    <property type="entry name" value="CobW-like_C"/>
</dbReference>
<evidence type="ECO:0000256" key="1">
    <source>
        <dbReference type="ARBA" id="ARBA00022741"/>
    </source>
</evidence>
<sequence length="339" mass="36213">MTGKVPLIAITGFLGAGKTSLLNHLLRAPGARLGVVVNDFGTINVDAALVSGQIDEASTISGGCLCCLPDAGGLDDALAKLSQPKLRLDAILVEASGAADPLALDRIIRFSKVPRIRAAGIVEVIDAVEHFRTVDRVPELPLRYAVASLIVIGKTDLLSEHEREATIRAIRERVLERNPGAAIVIARAGQIDPALVFDTATEEDPLDELPIAQLLREAAVEHTHHDHARAASVALTEPVSPSALVDLLEQPPAGAYRIKGRIGVRRGESVHGFLVNVVGGTIHVTRLADARVEGELVAIGMELDQAATERRLENVARASTEEPDTAGFERLQRYRRLSS</sequence>
<dbReference type="CDD" id="cd03112">
    <property type="entry name" value="CobW-like"/>
    <property type="match status" value="1"/>
</dbReference>
<dbReference type="SUPFAM" id="SSF90002">
    <property type="entry name" value="Hypothetical protein YjiA, C-terminal domain"/>
    <property type="match status" value="1"/>
</dbReference>
<dbReference type="EMBL" id="PXVD01000015">
    <property type="protein sequence ID" value="MDJ1371685.1"/>
    <property type="molecule type" value="Genomic_DNA"/>
</dbReference>
<dbReference type="Gene3D" id="3.30.1220.10">
    <property type="entry name" value="CobW-like, C-terminal domain"/>
    <property type="match status" value="1"/>
</dbReference>
<keyword evidence="1" id="KW-0547">Nucleotide-binding</keyword>